<dbReference type="OrthoDB" id="2016911at2759"/>
<dbReference type="AlphaFoldDB" id="A0A843V587"/>
<evidence type="ECO:0000313" key="4">
    <source>
        <dbReference type="Proteomes" id="UP000652761"/>
    </source>
</evidence>
<comment type="caution">
    <text evidence="3">The sequence shown here is derived from an EMBL/GenBank/DDBJ whole genome shotgun (WGS) entry which is preliminary data.</text>
</comment>
<keyword evidence="2" id="KW-0812">Transmembrane</keyword>
<sequence length="211" mass="23149">MAYLQIGGSGISPLARIRPVLLRPRFPALTAPLRCRLEDDGSSGSSGEEPPESLFMKELKRRGITPTSLLEEGAGGRGAYPGLREEVEFEQEERSGGGRGRGPRKWNGVASADYNMGLENQRERSMALNSEGLEGLIPRAKLLLTVGATFFLGFWPLMLITIAFFSALYFFFGTSFVHDASKMQVSPPQYVDPYGFLEDEGISQAAPRLLN</sequence>
<evidence type="ECO:0000256" key="1">
    <source>
        <dbReference type="SAM" id="MobiDB-lite"/>
    </source>
</evidence>
<feature type="transmembrane region" description="Helical" evidence="2">
    <location>
        <begin position="142"/>
        <end position="172"/>
    </location>
</feature>
<accession>A0A843V587</accession>
<evidence type="ECO:0008006" key="5">
    <source>
        <dbReference type="Google" id="ProtNLM"/>
    </source>
</evidence>
<dbReference type="Proteomes" id="UP000652761">
    <property type="component" value="Unassembled WGS sequence"/>
</dbReference>
<protein>
    <recommendedName>
        <fullName evidence="5">Tubulin alpha-6 chain</fullName>
    </recommendedName>
</protein>
<dbReference type="PANTHER" id="PTHR35699">
    <property type="entry name" value="F2J10.10 PROTEIN"/>
    <property type="match status" value="1"/>
</dbReference>
<name>A0A843V587_COLES</name>
<gene>
    <name evidence="3" type="ORF">Taro_019352</name>
</gene>
<organism evidence="3 4">
    <name type="scientific">Colocasia esculenta</name>
    <name type="common">Wild taro</name>
    <name type="synonym">Arum esculentum</name>
    <dbReference type="NCBI Taxonomy" id="4460"/>
    <lineage>
        <taxon>Eukaryota</taxon>
        <taxon>Viridiplantae</taxon>
        <taxon>Streptophyta</taxon>
        <taxon>Embryophyta</taxon>
        <taxon>Tracheophyta</taxon>
        <taxon>Spermatophyta</taxon>
        <taxon>Magnoliopsida</taxon>
        <taxon>Liliopsida</taxon>
        <taxon>Araceae</taxon>
        <taxon>Aroideae</taxon>
        <taxon>Colocasieae</taxon>
        <taxon>Colocasia</taxon>
    </lineage>
</organism>
<reference evidence="3" key="1">
    <citation type="submission" date="2017-07" db="EMBL/GenBank/DDBJ databases">
        <title>Taro Niue Genome Assembly and Annotation.</title>
        <authorList>
            <person name="Atibalentja N."/>
            <person name="Keating K."/>
            <person name="Fields C.J."/>
        </authorList>
    </citation>
    <scope>NUCLEOTIDE SEQUENCE</scope>
    <source>
        <strain evidence="3">Niue_2</strain>
        <tissue evidence="3">Leaf</tissue>
    </source>
</reference>
<evidence type="ECO:0000256" key="2">
    <source>
        <dbReference type="SAM" id="Phobius"/>
    </source>
</evidence>
<keyword evidence="2" id="KW-0472">Membrane</keyword>
<proteinExistence type="predicted"/>
<keyword evidence="4" id="KW-1185">Reference proteome</keyword>
<evidence type="ECO:0000313" key="3">
    <source>
        <dbReference type="EMBL" id="MQL86819.1"/>
    </source>
</evidence>
<dbReference type="PANTHER" id="PTHR35699:SF1">
    <property type="entry name" value="F2J10.10 PROTEIN"/>
    <property type="match status" value="1"/>
</dbReference>
<dbReference type="EMBL" id="NMUH01000929">
    <property type="protein sequence ID" value="MQL86819.1"/>
    <property type="molecule type" value="Genomic_DNA"/>
</dbReference>
<feature type="region of interest" description="Disordered" evidence="1">
    <location>
        <begin position="37"/>
        <end position="106"/>
    </location>
</feature>
<keyword evidence="2" id="KW-1133">Transmembrane helix</keyword>